<sequence length="149" mass="16319">MSDAESPSDDPASTSPPAAVVRSQEQLAIARTVRIRGAVRLHKRVVTETVTQTVEVRREELVITELTPEEVSLPATLAAHDGTAQLHEAEFALVLHEERVVVTTEVVPVERVRVQVRIVTADVEVEESVRQERVSVLGEEGFSPGREPA</sequence>
<evidence type="ECO:0000259" key="2">
    <source>
        <dbReference type="Pfam" id="PF09557"/>
    </source>
</evidence>
<reference evidence="4" key="1">
    <citation type="journal article" date="2019" name="Int. J. Syst. Evol. Microbiol.">
        <title>The Global Catalogue of Microorganisms (GCM) 10K type strain sequencing project: providing services to taxonomists for standard genome sequencing and annotation.</title>
        <authorList>
            <consortium name="The Broad Institute Genomics Platform"/>
            <consortium name="The Broad Institute Genome Sequencing Center for Infectious Disease"/>
            <person name="Wu L."/>
            <person name="Ma J."/>
        </authorList>
    </citation>
    <scope>NUCLEOTIDE SEQUENCE [LARGE SCALE GENOMIC DNA]</scope>
    <source>
        <strain evidence="4">JCM 16548</strain>
    </source>
</reference>
<protein>
    <recommendedName>
        <fullName evidence="2">DUF2382 domain-containing protein</fullName>
    </recommendedName>
</protein>
<evidence type="ECO:0000256" key="1">
    <source>
        <dbReference type="SAM" id="MobiDB-lite"/>
    </source>
</evidence>
<feature type="domain" description="DUF2382" evidence="2">
    <location>
        <begin position="22"/>
        <end position="136"/>
    </location>
</feature>
<dbReference type="InterPro" id="IPR052967">
    <property type="entry name" value="Stress_Response_Assoc"/>
</dbReference>
<organism evidence="3 4">
    <name type="scientific">Microlunatus aurantiacus</name>
    <dbReference type="NCBI Taxonomy" id="446786"/>
    <lineage>
        <taxon>Bacteria</taxon>
        <taxon>Bacillati</taxon>
        <taxon>Actinomycetota</taxon>
        <taxon>Actinomycetes</taxon>
        <taxon>Propionibacteriales</taxon>
        <taxon>Propionibacteriaceae</taxon>
        <taxon>Microlunatus</taxon>
    </lineage>
</organism>
<feature type="compositionally biased region" description="Low complexity" evidence="1">
    <location>
        <begin position="1"/>
        <end position="19"/>
    </location>
</feature>
<accession>A0ABP7CZG1</accession>
<feature type="region of interest" description="Disordered" evidence="1">
    <location>
        <begin position="1"/>
        <end position="22"/>
    </location>
</feature>
<name>A0ABP7CZG1_9ACTN</name>
<dbReference type="RefSeq" id="WP_344811350.1">
    <property type="nucleotide sequence ID" value="NZ_BAAAYX010000003.1"/>
</dbReference>
<dbReference type="InterPro" id="IPR019060">
    <property type="entry name" value="DUF2382"/>
</dbReference>
<dbReference type="PANTHER" id="PTHR38463:SF1">
    <property type="entry name" value="STRESS RESPONSE PROTEIN YSNF"/>
    <property type="match status" value="1"/>
</dbReference>
<evidence type="ECO:0000313" key="4">
    <source>
        <dbReference type="Proteomes" id="UP001500051"/>
    </source>
</evidence>
<dbReference type="EMBL" id="BAAAYX010000003">
    <property type="protein sequence ID" value="GAA3697272.1"/>
    <property type="molecule type" value="Genomic_DNA"/>
</dbReference>
<comment type="caution">
    <text evidence="3">The sequence shown here is derived from an EMBL/GenBank/DDBJ whole genome shotgun (WGS) entry which is preliminary data.</text>
</comment>
<evidence type="ECO:0000313" key="3">
    <source>
        <dbReference type="EMBL" id="GAA3697272.1"/>
    </source>
</evidence>
<dbReference type="Pfam" id="PF09557">
    <property type="entry name" value="DUF2382"/>
    <property type="match status" value="1"/>
</dbReference>
<proteinExistence type="predicted"/>
<gene>
    <name evidence="3" type="ORF">GCM10022204_11540</name>
</gene>
<dbReference type="Proteomes" id="UP001500051">
    <property type="component" value="Unassembled WGS sequence"/>
</dbReference>
<dbReference type="PANTHER" id="PTHR38463">
    <property type="entry name" value="STRESS RESPONSE PROTEIN YSNF"/>
    <property type="match status" value="1"/>
</dbReference>
<keyword evidence="4" id="KW-1185">Reference proteome</keyword>